<proteinExistence type="inferred from homology"/>
<evidence type="ECO:0000256" key="3">
    <source>
        <dbReference type="ARBA" id="ARBA00022729"/>
    </source>
</evidence>
<evidence type="ECO:0000259" key="4">
    <source>
        <dbReference type="Pfam" id="PF09084"/>
    </source>
</evidence>
<dbReference type="PANTHER" id="PTHR30024">
    <property type="entry name" value="ALIPHATIC SULFONATES-BINDING PROTEIN-RELATED"/>
    <property type="match status" value="1"/>
</dbReference>
<accession>A0ABV0ECV4</accession>
<comment type="similarity">
    <text evidence="2">Belongs to the bacterial solute-binding protein SsuA/TauA family.</text>
</comment>
<reference evidence="5 6" key="1">
    <citation type="submission" date="2024-02" db="EMBL/GenBank/DDBJ databases">
        <title>New thermophilic sulfur-oxidizing bacteria from a hot springs of the Uzon caldera (Kamchatka, Russia).</title>
        <authorList>
            <person name="Dukat A.M."/>
            <person name="Elcheninov A.G."/>
            <person name="Frolov E.N."/>
        </authorList>
    </citation>
    <scope>NUCLEOTIDE SEQUENCE [LARGE SCALE GENOMIC DNA]</scope>
    <source>
        <strain evidence="5 6">AK1</strain>
    </source>
</reference>
<feature type="domain" description="SsuA/THI5-like" evidence="4">
    <location>
        <begin position="40"/>
        <end position="239"/>
    </location>
</feature>
<dbReference type="Gene3D" id="3.40.190.10">
    <property type="entry name" value="Periplasmic binding protein-like II"/>
    <property type="match status" value="2"/>
</dbReference>
<evidence type="ECO:0000256" key="2">
    <source>
        <dbReference type="ARBA" id="ARBA00010742"/>
    </source>
</evidence>
<dbReference type="Pfam" id="PF09084">
    <property type="entry name" value="NMT1"/>
    <property type="match status" value="1"/>
</dbReference>
<evidence type="ECO:0000256" key="1">
    <source>
        <dbReference type="ARBA" id="ARBA00004418"/>
    </source>
</evidence>
<keyword evidence="3" id="KW-0732">Signal</keyword>
<evidence type="ECO:0000313" key="5">
    <source>
        <dbReference type="EMBL" id="MEO1766502.1"/>
    </source>
</evidence>
<dbReference type="InterPro" id="IPR006311">
    <property type="entry name" value="TAT_signal"/>
</dbReference>
<dbReference type="PANTHER" id="PTHR30024:SF47">
    <property type="entry name" value="TAURINE-BINDING PERIPLASMIC PROTEIN"/>
    <property type="match status" value="1"/>
</dbReference>
<dbReference type="SUPFAM" id="SSF53850">
    <property type="entry name" value="Periplasmic binding protein-like II"/>
    <property type="match status" value="1"/>
</dbReference>
<comment type="subcellular location">
    <subcellularLocation>
        <location evidence="1">Periplasm</location>
    </subcellularLocation>
</comment>
<sequence length="319" mass="34299">MLLNRRRFLTASLALPLLTACGPPQPLIRVAGIVWVGYEPLFLARELGLLDEESIRLVEMPSNTASLMALASGEVEAATLTLDECLLAREGGLDVRAILVFDDSAGADVIMARPTIRHPAELAGKRIGLEETAAGALMLSKTLEIAGLKPEDVIKVPLTADRQLAAWQENEVDALVSYEPHATQLEALGARRLLDSRAFPGLIVDVLVARRSALEATPATFRALLAGHFAALRHLRQQPWDAATRMAPRMGIAPDAVLAALRGVRLMDVAANRAWLAADPPRLVAAADRVVEIMRANGLIKGPVHTGDLADPRFLPRAT</sequence>
<gene>
    <name evidence="5" type="ORF">V6E02_04675</name>
</gene>
<evidence type="ECO:0000313" key="6">
    <source>
        <dbReference type="Proteomes" id="UP001482231"/>
    </source>
</evidence>
<dbReference type="PROSITE" id="PS51318">
    <property type="entry name" value="TAT"/>
    <property type="match status" value="1"/>
</dbReference>
<organism evidence="5 6">
    <name type="scientific">Thiobacter aerophilum</name>
    <dbReference type="NCBI Taxonomy" id="3121275"/>
    <lineage>
        <taxon>Bacteria</taxon>
        <taxon>Pseudomonadati</taxon>
        <taxon>Pseudomonadota</taxon>
        <taxon>Betaproteobacteria</taxon>
        <taxon>Burkholderiales</taxon>
        <taxon>Thiobacteraceae</taxon>
        <taxon>Thiobacter</taxon>
    </lineage>
</organism>
<name>A0ABV0ECV4_9BURK</name>
<protein>
    <submittedName>
        <fullName evidence="5">ABC transporter substrate-binding protein</fullName>
    </submittedName>
</protein>
<keyword evidence="6" id="KW-1185">Reference proteome</keyword>
<dbReference type="PROSITE" id="PS51257">
    <property type="entry name" value="PROKAR_LIPOPROTEIN"/>
    <property type="match status" value="1"/>
</dbReference>
<dbReference type="InterPro" id="IPR015168">
    <property type="entry name" value="SsuA/THI5"/>
</dbReference>
<dbReference type="EMBL" id="JBAJEX010000002">
    <property type="protein sequence ID" value="MEO1766502.1"/>
    <property type="molecule type" value="Genomic_DNA"/>
</dbReference>
<comment type="caution">
    <text evidence="5">The sequence shown here is derived from an EMBL/GenBank/DDBJ whole genome shotgun (WGS) entry which is preliminary data.</text>
</comment>
<dbReference type="Proteomes" id="UP001482231">
    <property type="component" value="Unassembled WGS sequence"/>
</dbReference>
<dbReference type="RefSeq" id="WP_347307600.1">
    <property type="nucleotide sequence ID" value="NZ_JBAJEX010000002.1"/>
</dbReference>